<dbReference type="Proteomes" id="UP000694044">
    <property type="component" value="Unassembled WGS sequence"/>
</dbReference>
<dbReference type="EMBL" id="JAGDFM010000456">
    <property type="protein sequence ID" value="KAG7378073.1"/>
    <property type="molecule type" value="Genomic_DNA"/>
</dbReference>
<evidence type="ECO:0000313" key="1">
    <source>
        <dbReference type="EMBL" id="KAG7378073.1"/>
    </source>
</evidence>
<protein>
    <submittedName>
        <fullName evidence="1">Uncharacterized protein</fullName>
    </submittedName>
</protein>
<gene>
    <name evidence="1" type="ORF">PHYPSEUDO_010590</name>
</gene>
<evidence type="ECO:0000313" key="2">
    <source>
        <dbReference type="Proteomes" id="UP000694044"/>
    </source>
</evidence>
<name>A0A8T1VCW1_9STRA</name>
<dbReference type="AlphaFoldDB" id="A0A8T1VCW1"/>
<sequence>MYDNTCVQDTPDNQISFSIKIGDGGRSSSIGGQDFTTAMLSNIVHALPSLLKHVPPVRVGRKSPRRGMKVNSRVNKHCETPGCDNISVSRGLCRGHGGGRRRHFAGCVKSAQSRSVGVAVAR</sequence>
<keyword evidence="2" id="KW-1185">Reference proteome</keyword>
<accession>A0A8T1VCW1</accession>
<proteinExistence type="predicted"/>
<reference evidence="1" key="1">
    <citation type="submission" date="2021-02" db="EMBL/GenBank/DDBJ databases">
        <authorList>
            <person name="Palmer J.M."/>
        </authorList>
    </citation>
    <scope>NUCLEOTIDE SEQUENCE</scope>
    <source>
        <strain evidence="1">SCRP734</strain>
    </source>
</reference>
<comment type="caution">
    <text evidence="1">The sequence shown here is derived from an EMBL/GenBank/DDBJ whole genome shotgun (WGS) entry which is preliminary data.</text>
</comment>
<organism evidence="1 2">
    <name type="scientific">Phytophthora pseudosyringae</name>
    <dbReference type="NCBI Taxonomy" id="221518"/>
    <lineage>
        <taxon>Eukaryota</taxon>
        <taxon>Sar</taxon>
        <taxon>Stramenopiles</taxon>
        <taxon>Oomycota</taxon>
        <taxon>Peronosporomycetes</taxon>
        <taxon>Peronosporales</taxon>
        <taxon>Peronosporaceae</taxon>
        <taxon>Phytophthora</taxon>
    </lineage>
</organism>